<dbReference type="Proteomes" id="UP001215097">
    <property type="component" value="Chromosome"/>
</dbReference>
<evidence type="ECO:0000313" key="3">
    <source>
        <dbReference type="Proteomes" id="UP001215097"/>
    </source>
</evidence>
<sequence>MAGHNHVSYEGHPAWGRLDPEEWPREFLDGPRARAKQLQMLEADVEHAVRWVETMQALVDEGLPDEEFTARRMMALKDWEKSRHRDQKTLHYRYDPLKRPKRLIERDIAKAEAETKKALAALGVKFEARQVGVSATLRAAEGTPGRPPARTPSTRPVPRGRRPNPARPPALHPGLATLDRDTRAMYDNLAPDIDIATTPDSELRRVWTERHEGMSADLIETVLDEINGR</sequence>
<protein>
    <submittedName>
        <fullName evidence="2">Uncharacterized protein</fullName>
    </submittedName>
</protein>
<accession>A0ABY7XK84</accession>
<name>A0ABY7XK84_MICLT</name>
<evidence type="ECO:0000256" key="1">
    <source>
        <dbReference type="SAM" id="MobiDB-lite"/>
    </source>
</evidence>
<proteinExistence type="predicted"/>
<feature type="region of interest" description="Disordered" evidence="1">
    <location>
        <begin position="137"/>
        <end position="173"/>
    </location>
</feature>
<evidence type="ECO:0000313" key="2">
    <source>
        <dbReference type="EMBL" id="WDM42525.1"/>
    </source>
</evidence>
<keyword evidence="3" id="KW-1185">Reference proteome</keyword>
<dbReference type="EMBL" id="CP078075">
    <property type="protein sequence ID" value="WDM42525.1"/>
    <property type="molecule type" value="Genomic_DNA"/>
</dbReference>
<dbReference type="RefSeq" id="WP_282216378.1">
    <property type="nucleotide sequence ID" value="NZ_BAAAUN010000001.1"/>
</dbReference>
<organism evidence="2 3">
    <name type="scientific">Microbacterium luteolum</name>
    <name type="common">Aureobacterium luteolum</name>
    <dbReference type="NCBI Taxonomy" id="69367"/>
    <lineage>
        <taxon>Bacteria</taxon>
        <taxon>Bacillati</taxon>
        <taxon>Actinomycetota</taxon>
        <taxon>Actinomycetes</taxon>
        <taxon>Micrococcales</taxon>
        <taxon>Microbacteriaceae</taxon>
        <taxon>Microbacterium</taxon>
    </lineage>
</organism>
<gene>
    <name evidence="2" type="ORF">KV395_04230</name>
</gene>
<reference evidence="2 3" key="1">
    <citation type="submission" date="2021-06" db="EMBL/GenBank/DDBJ databases">
        <title>Genome-based taxonomic framework of Microbacterium strains isolated from marine environment, the description of four new species and reclassification of four preexisting species.</title>
        <authorList>
            <person name="Lee S.D."/>
            <person name="Kim S.-M."/>
            <person name="Byeon Y.-S."/>
            <person name="Yang H.L."/>
            <person name="Kim I.S."/>
        </authorList>
    </citation>
    <scope>NUCLEOTIDE SEQUENCE [LARGE SCALE GENOMIC DNA]</scope>
    <source>
        <strain evidence="2 3">KACC 14465</strain>
    </source>
</reference>